<evidence type="ECO:0000313" key="1">
    <source>
        <dbReference type="EMBL" id="CAG8560025.1"/>
    </source>
</evidence>
<protein>
    <submittedName>
        <fullName evidence="1">1596_t:CDS:1</fullName>
    </submittedName>
</protein>
<dbReference type="OrthoDB" id="2432609at2759"/>
<organism evidence="1 2">
    <name type="scientific">Funneliformis caledonium</name>
    <dbReference type="NCBI Taxonomy" id="1117310"/>
    <lineage>
        <taxon>Eukaryota</taxon>
        <taxon>Fungi</taxon>
        <taxon>Fungi incertae sedis</taxon>
        <taxon>Mucoromycota</taxon>
        <taxon>Glomeromycotina</taxon>
        <taxon>Glomeromycetes</taxon>
        <taxon>Glomerales</taxon>
        <taxon>Glomeraceae</taxon>
        <taxon>Funneliformis</taxon>
    </lineage>
</organism>
<dbReference type="Proteomes" id="UP000789570">
    <property type="component" value="Unassembled WGS sequence"/>
</dbReference>
<gene>
    <name evidence="1" type="ORF">FCALED_LOCUS6552</name>
</gene>
<dbReference type="AlphaFoldDB" id="A0A9N9FTZ7"/>
<dbReference type="EMBL" id="CAJVPQ010001585">
    <property type="protein sequence ID" value="CAG8560025.1"/>
    <property type="molecule type" value="Genomic_DNA"/>
</dbReference>
<evidence type="ECO:0000313" key="2">
    <source>
        <dbReference type="Proteomes" id="UP000789570"/>
    </source>
</evidence>
<feature type="non-terminal residue" evidence="1">
    <location>
        <position position="45"/>
    </location>
</feature>
<proteinExistence type="predicted"/>
<accession>A0A9N9FTZ7</accession>
<sequence length="45" mass="5236">MSSEVYELTPSGRIKKPSYANVANWIKRSWDDIDINLIQKSFKCC</sequence>
<comment type="caution">
    <text evidence="1">The sequence shown here is derived from an EMBL/GenBank/DDBJ whole genome shotgun (WGS) entry which is preliminary data.</text>
</comment>
<reference evidence="1" key="1">
    <citation type="submission" date="2021-06" db="EMBL/GenBank/DDBJ databases">
        <authorList>
            <person name="Kallberg Y."/>
            <person name="Tangrot J."/>
            <person name="Rosling A."/>
        </authorList>
    </citation>
    <scope>NUCLEOTIDE SEQUENCE</scope>
    <source>
        <strain evidence="1">UK204</strain>
    </source>
</reference>
<name>A0A9N9FTZ7_9GLOM</name>
<keyword evidence="2" id="KW-1185">Reference proteome</keyword>